<name>A0ABW0LBQ6_9BACI</name>
<keyword evidence="1" id="KW-0812">Transmembrane</keyword>
<evidence type="ECO:0000256" key="1">
    <source>
        <dbReference type="SAM" id="Phobius"/>
    </source>
</evidence>
<sequence>MKWKSVFLLFICLLCISFPVHAKSSLAELDELADEALKLTKFSKLEEAKLSLERFGELFSEQGIMEYQFTMDELRILTAAHHNALNAVTSVSLNQDERIRQVTSFRLATDAVMSKYQPLWVGMEGSVLNSFRAVKNAALQGDAVLYNQQLNDFLAVYSVIQPSIKIDVSVEKVQMLDSKVAFIDNSRTAFSEEAWLQELDSFEVDLQKLFTDFDEDDTDPSIWWVIIMTGSIIVSTLSYVSWRKYRGQKVQKKRRDLDD</sequence>
<dbReference type="NCBIfam" id="TIGR02878">
    <property type="entry name" value="spore_ypjB"/>
    <property type="match status" value="1"/>
</dbReference>
<comment type="caution">
    <text evidence="3">The sequence shown here is derived from an EMBL/GenBank/DDBJ whole genome shotgun (WGS) entry which is preliminary data.</text>
</comment>
<feature type="transmembrane region" description="Helical" evidence="1">
    <location>
        <begin position="222"/>
        <end position="242"/>
    </location>
</feature>
<keyword evidence="1" id="KW-1133">Transmembrane helix</keyword>
<keyword evidence="2" id="KW-0732">Signal</keyword>
<keyword evidence="1" id="KW-0472">Membrane</keyword>
<organism evidence="3 4">
    <name type="scientific">Lederbergia graminis</name>
    <dbReference type="NCBI Taxonomy" id="735518"/>
    <lineage>
        <taxon>Bacteria</taxon>
        <taxon>Bacillati</taxon>
        <taxon>Bacillota</taxon>
        <taxon>Bacilli</taxon>
        <taxon>Bacillales</taxon>
        <taxon>Bacillaceae</taxon>
        <taxon>Lederbergia</taxon>
    </lineage>
</organism>
<reference evidence="4" key="1">
    <citation type="journal article" date="2019" name="Int. J. Syst. Evol. Microbiol.">
        <title>The Global Catalogue of Microorganisms (GCM) 10K type strain sequencing project: providing services to taxonomists for standard genome sequencing and annotation.</title>
        <authorList>
            <consortium name="The Broad Institute Genomics Platform"/>
            <consortium name="The Broad Institute Genome Sequencing Center for Infectious Disease"/>
            <person name="Wu L."/>
            <person name="Ma J."/>
        </authorList>
    </citation>
    <scope>NUCLEOTIDE SEQUENCE [LARGE SCALE GENOMIC DNA]</scope>
    <source>
        <strain evidence="4">CGMCC 1.12237</strain>
    </source>
</reference>
<dbReference type="Pfam" id="PF09577">
    <property type="entry name" value="Spore_YpjB"/>
    <property type="match status" value="1"/>
</dbReference>
<dbReference type="InterPro" id="IPR014231">
    <property type="entry name" value="Spore_YpjB"/>
</dbReference>
<feature type="chain" id="PRO_5046046102" evidence="2">
    <location>
        <begin position="23"/>
        <end position="259"/>
    </location>
</feature>
<protein>
    <submittedName>
        <fullName evidence="3">Sporulation protein YpjB</fullName>
    </submittedName>
</protein>
<evidence type="ECO:0000313" key="4">
    <source>
        <dbReference type="Proteomes" id="UP001596147"/>
    </source>
</evidence>
<keyword evidence="4" id="KW-1185">Reference proteome</keyword>
<dbReference type="RefSeq" id="WP_382346588.1">
    <property type="nucleotide sequence ID" value="NZ_JBHSMC010000001.1"/>
</dbReference>
<evidence type="ECO:0000313" key="3">
    <source>
        <dbReference type="EMBL" id="MFC5463294.1"/>
    </source>
</evidence>
<dbReference type="Proteomes" id="UP001596147">
    <property type="component" value="Unassembled WGS sequence"/>
</dbReference>
<feature type="signal peptide" evidence="2">
    <location>
        <begin position="1"/>
        <end position="22"/>
    </location>
</feature>
<accession>A0ABW0LBQ6</accession>
<proteinExistence type="predicted"/>
<gene>
    <name evidence="3" type="primary">ypjB</name>
    <name evidence="3" type="ORF">ACFPM4_00855</name>
</gene>
<evidence type="ECO:0000256" key="2">
    <source>
        <dbReference type="SAM" id="SignalP"/>
    </source>
</evidence>
<dbReference type="EMBL" id="JBHSMC010000001">
    <property type="protein sequence ID" value="MFC5463294.1"/>
    <property type="molecule type" value="Genomic_DNA"/>
</dbReference>